<dbReference type="GO" id="GO:0003723">
    <property type="term" value="F:RNA binding"/>
    <property type="evidence" value="ECO:0007669"/>
    <property type="project" value="InterPro"/>
</dbReference>
<dbReference type="Proteomes" id="UP000065807">
    <property type="component" value="Chromosome"/>
</dbReference>
<keyword evidence="2 5" id="KW-0489">Methyltransferase</keyword>
<dbReference type="GO" id="GO:0006396">
    <property type="term" value="P:RNA processing"/>
    <property type="evidence" value="ECO:0007669"/>
    <property type="project" value="InterPro"/>
</dbReference>
<dbReference type="Pfam" id="PF22435">
    <property type="entry name" value="MRM3-like_sub_bind"/>
    <property type="match status" value="1"/>
</dbReference>
<name>A0A0K2SMV3_LIMPI</name>
<gene>
    <name evidence="5" type="ORF">LIP_2501</name>
</gene>
<evidence type="ECO:0000313" key="6">
    <source>
        <dbReference type="Proteomes" id="UP000065807"/>
    </source>
</evidence>
<dbReference type="InterPro" id="IPR029064">
    <property type="entry name" value="Ribosomal_eL30-like_sf"/>
</dbReference>
<evidence type="ECO:0000256" key="3">
    <source>
        <dbReference type="ARBA" id="ARBA00022679"/>
    </source>
</evidence>
<dbReference type="SUPFAM" id="SSF55315">
    <property type="entry name" value="L30e-like"/>
    <property type="match status" value="1"/>
</dbReference>
<keyword evidence="6" id="KW-1185">Reference proteome</keyword>
<reference evidence="6" key="2">
    <citation type="journal article" date="2016" name="Int. J. Syst. Evol. Microbiol.">
        <title>Complete genome sequence and cell structure of Limnochorda pilosa, a Gram-negative spore-former within the phylum Firmicutes.</title>
        <authorList>
            <person name="Watanabe M."/>
            <person name="Kojima H."/>
            <person name="Fukui M."/>
        </authorList>
    </citation>
    <scope>NUCLEOTIDE SEQUENCE [LARGE SCALE GENOMIC DNA]</scope>
    <source>
        <strain evidence="6">HC45</strain>
    </source>
</reference>
<dbReference type="InterPro" id="IPR029028">
    <property type="entry name" value="Alpha/beta_knot_MTases"/>
</dbReference>
<dbReference type="Pfam" id="PF00588">
    <property type="entry name" value="SpoU_methylase"/>
    <property type="match status" value="1"/>
</dbReference>
<dbReference type="CDD" id="cd18095">
    <property type="entry name" value="SpoU-like_rRNA-MTase"/>
    <property type="match status" value="1"/>
</dbReference>
<dbReference type="GO" id="GO:0032259">
    <property type="term" value="P:methylation"/>
    <property type="evidence" value="ECO:0007669"/>
    <property type="project" value="UniProtKB-KW"/>
</dbReference>
<dbReference type="GO" id="GO:0005737">
    <property type="term" value="C:cytoplasm"/>
    <property type="evidence" value="ECO:0007669"/>
    <property type="project" value="UniProtKB-ARBA"/>
</dbReference>
<dbReference type="Gene3D" id="3.40.1280.10">
    <property type="match status" value="1"/>
</dbReference>
<reference evidence="6" key="1">
    <citation type="submission" date="2015-07" db="EMBL/GenBank/DDBJ databases">
        <title>Complete genome sequence and phylogenetic analysis of Limnochorda pilosa.</title>
        <authorList>
            <person name="Watanabe M."/>
            <person name="Kojima H."/>
            <person name="Fukui M."/>
        </authorList>
    </citation>
    <scope>NUCLEOTIDE SEQUENCE [LARGE SCALE GENOMIC DNA]</scope>
    <source>
        <strain evidence="6">HC45</strain>
    </source>
</reference>
<dbReference type="SUPFAM" id="SSF75217">
    <property type="entry name" value="alpha/beta knot"/>
    <property type="match status" value="1"/>
</dbReference>
<accession>A0A0K2SMV3</accession>
<dbReference type="SMART" id="SM00967">
    <property type="entry name" value="SpoU_sub_bind"/>
    <property type="match status" value="1"/>
</dbReference>
<dbReference type="EMBL" id="AP014924">
    <property type="protein sequence ID" value="BAS28337.1"/>
    <property type="molecule type" value="Genomic_DNA"/>
</dbReference>
<sequence>MRAARALLTPHGRRKARASLVEGRRLVEEALRQGAVLERCFYRDEAVDATLLRALKQAGCQLHPVAHRVLRTLSETATPQGVVAVVRRRPWSLESLLEAPEPFVLVLDGIQEPGNVGTLLRAGWASAVSGAVFFPGTADPYQTKALRASAGALFRLPHLWAPEPEALLQTLQGAGLSLWVAEAAQGPSPDQADLTGPGALILGSEARGASPVSRRMARPLTIPMPGGAESLNVAMAGAILLYERVRQQGRRRGATSGS</sequence>
<dbReference type="InterPro" id="IPR051259">
    <property type="entry name" value="rRNA_Methyltransferase"/>
</dbReference>
<evidence type="ECO:0000259" key="4">
    <source>
        <dbReference type="SMART" id="SM00967"/>
    </source>
</evidence>
<proteinExistence type="inferred from homology"/>
<dbReference type="KEGG" id="lpil:LIP_2501"/>
<dbReference type="InterPro" id="IPR029026">
    <property type="entry name" value="tRNA_m1G_MTases_N"/>
</dbReference>
<dbReference type="STRING" id="1555112.LIP_2501"/>
<keyword evidence="3 5" id="KW-0808">Transferase</keyword>
<evidence type="ECO:0000313" key="5">
    <source>
        <dbReference type="EMBL" id="BAS28337.1"/>
    </source>
</evidence>
<dbReference type="RefSeq" id="WP_068138534.1">
    <property type="nucleotide sequence ID" value="NZ_AP014924.1"/>
</dbReference>
<dbReference type="GO" id="GO:0008173">
    <property type="term" value="F:RNA methyltransferase activity"/>
    <property type="evidence" value="ECO:0007669"/>
    <property type="project" value="InterPro"/>
</dbReference>
<comment type="similarity">
    <text evidence="1">Belongs to the class IV-like SAM-binding methyltransferase superfamily. RNA methyltransferase TrmH family.</text>
</comment>
<feature type="domain" description="RNA 2-O ribose methyltransferase substrate binding" evidence="4">
    <location>
        <begin position="20"/>
        <end position="92"/>
    </location>
</feature>
<dbReference type="PANTHER" id="PTHR43191:SF2">
    <property type="entry name" value="RRNA METHYLTRANSFERASE 3, MITOCHONDRIAL"/>
    <property type="match status" value="1"/>
</dbReference>
<evidence type="ECO:0000256" key="1">
    <source>
        <dbReference type="ARBA" id="ARBA00007228"/>
    </source>
</evidence>
<dbReference type="InterPro" id="IPR013123">
    <property type="entry name" value="SpoU_subst-bd"/>
</dbReference>
<dbReference type="AlphaFoldDB" id="A0A0K2SMV3"/>
<dbReference type="Gene3D" id="3.30.1330.30">
    <property type="match status" value="1"/>
</dbReference>
<evidence type="ECO:0000256" key="2">
    <source>
        <dbReference type="ARBA" id="ARBA00022603"/>
    </source>
</evidence>
<dbReference type="InterPro" id="IPR001537">
    <property type="entry name" value="SpoU_MeTrfase"/>
</dbReference>
<dbReference type="InterPro" id="IPR053888">
    <property type="entry name" value="MRM3-like_sub_bind"/>
</dbReference>
<protein>
    <submittedName>
        <fullName evidence="5">RNA methyltransferase</fullName>
    </submittedName>
</protein>
<dbReference type="PANTHER" id="PTHR43191">
    <property type="entry name" value="RRNA METHYLTRANSFERASE 3"/>
    <property type="match status" value="1"/>
</dbReference>
<organism evidence="5 6">
    <name type="scientific">Limnochorda pilosa</name>
    <dbReference type="NCBI Taxonomy" id="1555112"/>
    <lineage>
        <taxon>Bacteria</taxon>
        <taxon>Bacillati</taxon>
        <taxon>Bacillota</taxon>
        <taxon>Limnochordia</taxon>
        <taxon>Limnochordales</taxon>
        <taxon>Limnochordaceae</taxon>
        <taxon>Limnochorda</taxon>
    </lineage>
</organism>